<dbReference type="Pfam" id="PF13360">
    <property type="entry name" value="PQQ_2"/>
    <property type="match status" value="1"/>
</dbReference>
<dbReference type="InterPro" id="IPR018391">
    <property type="entry name" value="PQQ_b-propeller_rpt"/>
</dbReference>
<sequence>MIRLIFIFLSFLFIAACSDDDNSEPPAELVDFEETLNVNELWSVNTGSGVEQLFIKLFPLILDKKIVVTDREGIVSAYDLETGDELWQTELEIIISGGVGGNEDYLVVTSRNGYVILLDAKGKVIWKVDVSSEVLMPAQIAGNLIIIRSVDGRISALSVEDGSEKWTYRRDVPALTLRGNSSPIIKQGYIFNGLDNGRLVTLDLLDGHTIFDIAVASPSGRSELERLVDIDGHAVIEKDTLYMGSYQGRVVSIDVRRGQLNWSRKLSSYSGVEYSSASLFLSDDKDSVWALDSANGATLWKQEKLKARNITRPIRIKNSLVVADFESYLHFLSPFDGHFLARVDTDGSGVIVPPIEHNGRLYVITRGGELFAFEVE</sequence>
<keyword evidence="3" id="KW-0998">Cell outer membrane</keyword>
<dbReference type="SMART" id="SM00564">
    <property type="entry name" value="PQQ"/>
    <property type="match status" value="6"/>
</dbReference>
<dbReference type="PROSITE" id="PS51257">
    <property type="entry name" value="PROKAR_LIPOPROTEIN"/>
    <property type="match status" value="1"/>
</dbReference>
<reference evidence="5" key="1">
    <citation type="submission" date="2018-06" db="EMBL/GenBank/DDBJ databases">
        <authorList>
            <person name="Zhirakovskaya E."/>
        </authorList>
    </citation>
    <scope>NUCLEOTIDE SEQUENCE</scope>
</reference>
<dbReference type="PANTHER" id="PTHR34512">
    <property type="entry name" value="CELL SURFACE PROTEIN"/>
    <property type="match status" value="1"/>
</dbReference>
<dbReference type="InterPro" id="IPR002372">
    <property type="entry name" value="PQQ_rpt_dom"/>
</dbReference>
<keyword evidence="2" id="KW-0472">Membrane</keyword>
<proteinExistence type="inferred from homology"/>
<dbReference type="NCBIfam" id="TIGR03300">
    <property type="entry name" value="assembly_YfgL"/>
    <property type="match status" value="1"/>
</dbReference>
<dbReference type="AlphaFoldDB" id="A0A3B0X6H0"/>
<dbReference type="HAMAP" id="MF_00923">
    <property type="entry name" value="OM_assembly_BamB"/>
    <property type="match status" value="1"/>
</dbReference>
<dbReference type="SUPFAM" id="SSF50998">
    <property type="entry name" value="Quinoprotein alcohol dehydrogenase-like"/>
    <property type="match status" value="1"/>
</dbReference>
<keyword evidence="1" id="KW-0732">Signal</keyword>
<dbReference type="InterPro" id="IPR011047">
    <property type="entry name" value="Quinoprotein_ADH-like_sf"/>
</dbReference>
<dbReference type="Gene3D" id="2.130.10.10">
    <property type="entry name" value="YVTN repeat-like/Quinoprotein amine dehydrogenase"/>
    <property type="match status" value="1"/>
</dbReference>
<evidence type="ECO:0000256" key="3">
    <source>
        <dbReference type="ARBA" id="ARBA00023237"/>
    </source>
</evidence>
<gene>
    <name evidence="5" type="ORF">MNBD_GAMMA08-1832</name>
</gene>
<dbReference type="InterPro" id="IPR015943">
    <property type="entry name" value="WD40/YVTN_repeat-like_dom_sf"/>
</dbReference>
<name>A0A3B0X6H0_9ZZZZ</name>
<dbReference type="EMBL" id="UOFH01000261">
    <property type="protein sequence ID" value="VAW63905.1"/>
    <property type="molecule type" value="Genomic_DNA"/>
</dbReference>
<evidence type="ECO:0000259" key="4">
    <source>
        <dbReference type="Pfam" id="PF13360"/>
    </source>
</evidence>
<organism evidence="5">
    <name type="scientific">hydrothermal vent metagenome</name>
    <dbReference type="NCBI Taxonomy" id="652676"/>
    <lineage>
        <taxon>unclassified sequences</taxon>
        <taxon>metagenomes</taxon>
        <taxon>ecological metagenomes</taxon>
    </lineage>
</organism>
<evidence type="ECO:0000256" key="1">
    <source>
        <dbReference type="ARBA" id="ARBA00022729"/>
    </source>
</evidence>
<accession>A0A3B0X6H0</accession>
<evidence type="ECO:0000313" key="5">
    <source>
        <dbReference type="EMBL" id="VAW63905.1"/>
    </source>
</evidence>
<dbReference type="InterPro" id="IPR017687">
    <property type="entry name" value="BamB"/>
</dbReference>
<feature type="domain" description="Pyrrolo-quinoline quinone repeat" evidence="4">
    <location>
        <begin position="71"/>
        <end position="302"/>
    </location>
</feature>
<protein>
    <submittedName>
        <fullName evidence="5">Outer membrane beta-barrel assembly protein BamB</fullName>
    </submittedName>
</protein>
<evidence type="ECO:0000256" key="2">
    <source>
        <dbReference type="ARBA" id="ARBA00023136"/>
    </source>
</evidence>
<dbReference type="PANTHER" id="PTHR34512:SF30">
    <property type="entry name" value="OUTER MEMBRANE PROTEIN ASSEMBLY FACTOR BAMB"/>
    <property type="match status" value="1"/>
</dbReference>